<evidence type="ECO:0008006" key="3">
    <source>
        <dbReference type="Google" id="ProtNLM"/>
    </source>
</evidence>
<dbReference type="RefSeq" id="WP_072581095.1">
    <property type="nucleotide sequence ID" value="NZ_CP016020.1"/>
</dbReference>
<sequence>MAGIFIGVVLLIFVLALISSLKKTNRRTPLRNQPLPENLGIKLEGGMAILNELDKSLPTSYEENVKNRVLRENPRWKDHEFDWAFFELKRYFVMNSLLKSVPMFSEPVDEVWHEMLMFTREYDQFSKKFYGEKLHHMPNLESTPIPGERAFFDWVYLSLFESTANSRSIWGGFLKHPIKREVLDDFRTLSHGELLANYFRSGDDWLEEKTYIIEKLKREIKDADSVKRENKGFERSHSRDESHIYSYALGAAVFYSLYEEDQFESGMSDIIPNEYYKTENHGGGSSCSGFSCSSGDSGHDFGGGDGGGSSCSSCGGGCGGS</sequence>
<reference evidence="1 2" key="1">
    <citation type="journal article" date="2016" name="Sci. Rep.">
        <title>Complete genome sequence and transcriptomic analysis of a novel marine strain Bacillus weihaiensis reveals the mechanism of brown algae degradation.</title>
        <authorList>
            <person name="Zhu Y."/>
            <person name="Chen P."/>
            <person name="Bao Y."/>
            <person name="Men Y."/>
            <person name="Zeng Y."/>
            <person name="Yang J."/>
            <person name="Sun J."/>
            <person name="Sun Y."/>
        </authorList>
    </citation>
    <scope>NUCLEOTIDE SEQUENCE [LARGE SCALE GENOMIC DNA]</scope>
    <source>
        <strain evidence="1 2">Alg07</strain>
    </source>
</reference>
<dbReference type="Proteomes" id="UP000181936">
    <property type="component" value="Chromosome"/>
</dbReference>
<evidence type="ECO:0000313" key="2">
    <source>
        <dbReference type="Proteomes" id="UP000181936"/>
    </source>
</evidence>
<keyword evidence="2" id="KW-1185">Reference proteome</keyword>
<evidence type="ECO:0000313" key="1">
    <source>
        <dbReference type="EMBL" id="APH06295.1"/>
    </source>
</evidence>
<gene>
    <name evidence="1" type="ORF">A9C19_17040</name>
</gene>
<dbReference type="AlphaFoldDB" id="A0A1L3MVB2"/>
<proteinExistence type="predicted"/>
<organism evidence="1 2">
    <name type="scientific">Bacillus weihaiensis</name>
    <dbReference type="NCBI Taxonomy" id="1547283"/>
    <lineage>
        <taxon>Bacteria</taxon>
        <taxon>Bacillati</taxon>
        <taxon>Bacillota</taxon>
        <taxon>Bacilli</taxon>
        <taxon>Bacillales</taxon>
        <taxon>Bacillaceae</taxon>
        <taxon>Bacillus</taxon>
    </lineage>
</organism>
<accession>A0A1L3MVB2</accession>
<protein>
    <recommendedName>
        <fullName evidence="3">TIGR04222 domain-containing membrane protein</fullName>
    </recommendedName>
</protein>
<dbReference type="OrthoDB" id="71172at2"/>
<dbReference type="EMBL" id="CP016020">
    <property type="protein sequence ID" value="APH06295.1"/>
    <property type="molecule type" value="Genomic_DNA"/>
</dbReference>
<dbReference type="KEGG" id="bwh:A9C19_17040"/>
<name>A0A1L3MVB2_9BACI</name>
<dbReference type="STRING" id="1547283.A9C19_17040"/>